<dbReference type="RefSeq" id="YP_010676676.1">
    <property type="nucleotide sequence ID" value="NC_071014.1"/>
</dbReference>
<dbReference type="EMBL" id="MK016493">
    <property type="protein sequence ID" value="AYQ99321.1"/>
    <property type="molecule type" value="Genomic_DNA"/>
</dbReference>
<gene>
    <name evidence="1" type="primary">101</name>
    <name evidence="1" type="ORF">PBI_CANTARE_101</name>
</gene>
<accession>A0A3G3LYX1</accession>
<reference evidence="1 2" key="1">
    <citation type="submission" date="2018-10" db="EMBL/GenBank/DDBJ databases">
        <authorList>
            <person name="Zack K."/>
            <person name="Garlena R.A."/>
            <person name="Russell D.A."/>
            <person name="Pope W.H."/>
            <person name="Jacobs-Sera D."/>
            <person name="Hatfull G.F."/>
        </authorList>
    </citation>
    <scope>NUCLEOTIDE SEQUENCE [LARGE SCALE GENOMIC DNA]</scope>
</reference>
<name>A0A3G3LYX1_9CAUD</name>
<evidence type="ECO:0000313" key="1">
    <source>
        <dbReference type="EMBL" id="AYQ99321.1"/>
    </source>
</evidence>
<dbReference type="GeneID" id="77953037"/>
<proteinExistence type="predicted"/>
<sequence length="388" mass="43800">MPPEDTWGIGSNITSDAMGTMSRALRGAYQGVDYNDPNNPVAGAMANIQKQMNNIGRSIANAQNGVYAKGGILGQTITMGGNANSVVARGNQIEERMTMEKLEKQMKDDRLATSSHVRNRILNSMSLQKHPETTLVHTVTMYKDPSHKWNDIFYLVVNGGHRMAKWDVDGSVMTVLDEEMCTLPARSVGMKKTVRIDAEPGAIEYECGVMNWSKFVQYFAKAFTYSSLPTLNHTFASNEFAEGSTDEVVFFDTFPTLDSGEEVFVLSQDVLGKTKLAVLDVFDADERRDSIISVRKYKESGRMFISVYQEELRAYSQDVYDMTEVVLRNLGMREFKRNEMTSFESHVTDMEAVHVTEMILNLIVGFDKGRKNYATEFSYVVYRNKIRK</sequence>
<keyword evidence="2" id="KW-1185">Reference proteome</keyword>
<organism evidence="1 2">
    <name type="scientific">Brevibacterium phage Cantare</name>
    <dbReference type="NCBI Taxonomy" id="2338395"/>
    <lineage>
        <taxon>Viruses</taxon>
        <taxon>Duplodnaviria</taxon>
        <taxon>Heunggongvirae</taxon>
        <taxon>Uroviricota</taxon>
        <taxon>Caudoviricetes</taxon>
        <taxon>Cantarevirus</taxon>
        <taxon>Cantarevirus cantare</taxon>
    </lineage>
</organism>
<dbReference type="KEGG" id="vg:77953037"/>
<protein>
    <submittedName>
        <fullName evidence="1">Uncharacterized protein</fullName>
    </submittedName>
</protein>
<evidence type="ECO:0000313" key="2">
    <source>
        <dbReference type="Proteomes" id="UP000279277"/>
    </source>
</evidence>
<dbReference type="Proteomes" id="UP000279277">
    <property type="component" value="Segment"/>
</dbReference>